<dbReference type="Proteomes" id="UP000827986">
    <property type="component" value="Unassembled WGS sequence"/>
</dbReference>
<feature type="transmembrane region" description="Helical" evidence="15">
    <location>
        <begin position="140"/>
        <end position="164"/>
    </location>
</feature>
<keyword evidence="11 15" id="KW-1133">Transmembrane helix</keyword>
<dbReference type="GO" id="GO:0098839">
    <property type="term" value="C:postsynaptic density membrane"/>
    <property type="evidence" value="ECO:0007669"/>
    <property type="project" value="TreeGrafter"/>
</dbReference>
<dbReference type="EMBL" id="JAHDVG010000466">
    <property type="protein sequence ID" value="KAH1183182.1"/>
    <property type="molecule type" value="Genomic_DNA"/>
</dbReference>
<evidence type="ECO:0000256" key="15">
    <source>
        <dbReference type="RuleBase" id="RU363085"/>
    </source>
</evidence>
<evidence type="ECO:0000256" key="14">
    <source>
        <dbReference type="ARBA" id="ARBA00023303"/>
    </source>
</evidence>
<keyword evidence="13 15" id="KW-0472">Membrane</keyword>
<evidence type="ECO:0000256" key="3">
    <source>
        <dbReference type="ARBA" id="ARBA00022448"/>
    </source>
</evidence>
<dbReference type="GO" id="GO:0099590">
    <property type="term" value="P:neurotransmitter receptor internalization"/>
    <property type="evidence" value="ECO:0007669"/>
    <property type="project" value="TreeGrafter"/>
</dbReference>
<dbReference type="PANTHER" id="PTHR12107:SF7">
    <property type="entry name" value="VOLTAGE-DEPENDENT CALCIUM CHANNEL GAMMA-4 SUBUNIT"/>
    <property type="match status" value="1"/>
</dbReference>
<evidence type="ECO:0000256" key="16">
    <source>
        <dbReference type="SAM" id="MobiDB-lite"/>
    </source>
</evidence>
<organism evidence="17 18">
    <name type="scientific">Mauremys mutica</name>
    <name type="common">yellowpond turtle</name>
    <dbReference type="NCBI Taxonomy" id="74926"/>
    <lineage>
        <taxon>Eukaryota</taxon>
        <taxon>Metazoa</taxon>
        <taxon>Chordata</taxon>
        <taxon>Craniata</taxon>
        <taxon>Vertebrata</taxon>
        <taxon>Euteleostomi</taxon>
        <taxon>Archelosauria</taxon>
        <taxon>Testudinata</taxon>
        <taxon>Testudines</taxon>
        <taxon>Cryptodira</taxon>
        <taxon>Durocryptodira</taxon>
        <taxon>Testudinoidea</taxon>
        <taxon>Geoemydidae</taxon>
        <taxon>Geoemydinae</taxon>
        <taxon>Mauremys</taxon>
    </lineage>
</organism>
<dbReference type="InterPro" id="IPR051072">
    <property type="entry name" value="CACNG_subunit"/>
</dbReference>
<feature type="region of interest" description="Disordered" evidence="16">
    <location>
        <begin position="229"/>
        <end position="265"/>
    </location>
</feature>
<dbReference type="GO" id="GO:0098943">
    <property type="term" value="P:neurotransmitter receptor transport, postsynaptic endosome to lysosome"/>
    <property type="evidence" value="ECO:0007669"/>
    <property type="project" value="TreeGrafter"/>
</dbReference>
<keyword evidence="3 15" id="KW-0813">Transport</keyword>
<dbReference type="GO" id="GO:0005891">
    <property type="term" value="C:voltage-gated calcium channel complex"/>
    <property type="evidence" value="ECO:0007669"/>
    <property type="project" value="InterPro"/>
</dbReference>
<evidence type="ECO:0000313" key="17">
    <source>
        <dbReference type="EMBL" id="KAH1183182.1"/>
    </source>
</evidence>
<comment type="caution">
    <text evidence="17">The sequence shown here is derived from an EMBL/GenBank/DDBJ whole genome shotgun (WGS) entry which is preliminary data.</text>
</comment>
<dbReference type="FunFam" id="1.20.140.150:FF:000004">
    <property type="entry name" value="Voltage-dependent calcium channel gamma-4 subunit"/>
    <property type="match status" value="1"/>
</dbReference>
<dbReference type="InterPro" id="IPR005423">
    <property type="entry name" value="VDCC_g4su"/>
</dbReference>
<evidence type="ECO:0000256" key="5">
    <source>
        <dbReference type="ARBA" id="ARBA00022553"/>
    </source>
</evidence>
<dbReference type="AlphaFoldDB" id="A0A9D3XP00"/>
<accession>A0A9D3XP00</accession>
<dbReference type="InterPro" id="IPR004031">
    <property type="entry name" value="PMP22/EMP/MP20/Claudin"/>
</dbReference>
<keyword evidence="18" id="KW-1185">Reference proteome</keyword>
<feature type="transmembrane region" description="Helical" evidence="15">
    <location>
        <begin position="184"/>
        <end position="210"/>
    </location>
</feature>
<proteinExistence type="inferred from homology"/>
<keyword evidence="10 15" id="KW-0851">Voltage-gated channel</keyword>
<feature type="compositionally biased region" description="Low complexity" evidence="16">
    <location>
        <begin position="229"/>
        <end position="239"/>
    </location>
</feature>
<dbReference type="PRINTS" id="PR01603">
    <property type="entry name" value="VDCCGAMMA4"/>
</dbReference>
<keyword evidence="6 15" id="KW-0109">Calcium transport</keyword>
<dbReference type="GO" id="GO:0019226">
    <property type="term" value="P:transmission of nerve impulse"/>
    <property type="evidence" value="ECO:0007669"/>
    <property type="project" value="TreeGrafter"/>
</dbReference>
<gene>
    <name evidence="17" type="ORF">KIL84_004674</name>
</gene>
<protein>
    <recommendedName>
        <fullName evidence="15">Voltage-dependent calcium channel gamma-4 subunit</fullName>
    </recommendedName>
</protein>
<evidence type="ECO:0000256" key="2">
    <source>
        <dbReference type="ARBA" id="ARBA00007111"/>
    </source>
</evidence>
<evidence type="ECO:0000256" key="6">
    <source>
        <dbReference type="ARBA" id="ARBA00022568"/>
    </source>
</evidence>
<dbReference type="InterPro" id="IPR008368">
    <property type="entry name" value="VDCC_gsu"/>
</dbReference>
<keyword evidence="7 15" id="KW-0107">Calcium channel</keyword>
<comment type="subcellular location">
    <subcellularLocation>
        <location evidence="1">Cell membrane</location>
        <topology evidence="1">Multi-pass membrane protein</topology>
    </subcellularLocation>
    <subcellularLocation>
        <location evidence="15">Membrane</location>
        <topology evidence="15">Multi-pass membrane protein</topology>
    </subcellularLocation>
</comment>
<dbReference type="PANTHER" id="PTHR12107">
    <property type="entry name" value="VOLTAGE-DEPENDENT CALCIUM CHANNEL GAMMA SUBUNIT"/>
    <property type="match status" value="1"/>
</dbReference>
<dbReference type="GO" id="GO:0098970">
    <property type="term" value="P:postsynaptic neurotransmitter receptor diffusion trapping"/>
    <property type="evidence" value="ECO:0007669"/>
    <property type="project" value="TreeGrafter"/>
</dbReference>
<sequence length="330" mass="37075">MVWCDRGVQMLLTTVGAFAAFSLMAIAIGTDYWLYSSAPICNGTNLSVEEPQSPSQPRRARGDRTHSGLWRICCLEGIYKGHCFRINHFPEDNDYDHDSSEYLLRIVRASSVFPILSTILLLLGGLCVGAGRIYNSKNNIILSAGILFVAAGLSNIIGIIVYISSNAGDPSDKRDEDKKNHYNYGWSFYFGALSFIVAETIGVLAVNIYIEKNKELRFKTKREFLKTSSSSPYARMPSYRYRRRRSRSSSRSTEPSPSRDVSPVGMKISSSIPMNEISMYTLSREPLKVTTAASYNADQEASFLQVHNFLQKEFKEGLHINMVNRRTTPV</sequence>
<name>A0A9D3XP00_9SAUR</name>
<dbReference type="Gene3D" id="1.20.140.150">
    <property type="match status" value="1"/>
</dbReference>
<feature type="transmembrane region" description="Helical" evidence="15">
    <location>
        <begin position="12"/>
        <end position="35"/>
    </location>
</feature>
<evidence type="ECO:0000256" key="4">
    <source>
        <dbReference type="ARBA" id="ARBA00022475"/>
    </source>
</evidence>
<evidence type="ECO:0000256" key="13">
    <source>
        <dbReference type="ARBA" id="ARBA00023136"/>
    </source>
</evidence>
<dbReference type="GO" id="GO:0016247">
    <property type="term" value="F:channel regulator activity"/>
    <property type="evidence" value="ECO:0007669"/>
    <property type="project" value="TreeGrafter"/>
</dbReference>
<feature type="transmembrane region" description="Helical" evidence="15">
    <location>
        <begin position="106"/>
        <end position="128"/>
    </location>
</feature>
<dbReference type="OrthoDB" id="9990458at2759"/>
<keyword evidence="9 15" id="KW-0106">Calcium</keyword>
<reference evidence="17" key="1">
    <citation type="submission" date="2021-09" db="EMBL/GenBank/DDBJ databases">
        <title>The genome of Mauremys mutica provides insights into the evolution of semi-aquatic lifestyle.</title>
        <authorList>
            <person name="Gong S."/>
            <person name="Gao Y."/>
        </authorList>
    </citation>
    <scope>NUCLEOTIDE SEQUENCE</scope>
    <source>
        <strain evidence="17">MM-2020</strain>
        <tissue evidence="17">Muscle</tissue>
    </source>
</reference>
<comment type="similarity">
    <text evidence="2 15">Belongs to the PMP-22/EMP/MP20 family. CACNG subfamily.</text>
</comment>
<keyword evidence="4" id="KW-1003">Cell membrane</keyword>
<evidence type="ECO:0000256" key="12">
    <source>
        <dbReference type="ARBA" id="ARBA00023065"/>
    </source>
</evidence>
<dbReference type="GO" id="GO:0032281">
    <property type="term" value="C:AMPA glutamate receptor complex"/>
    <property type="evidence" value="ECO:0007669"/>
    <property type="project" value="TreeGrafter"/>
</dbReference>
<dbReference type="GO" id="GO:0051968">
    <property type="term" value="P:positive regulation of synaptic transmission, glutamatergic"/>
    <property type="evidence" value="ECO:0007669"/>
    <property type="project" value="TreeGrafter"/>
</dbReference>
<keyword evidence="14 15" id="KW-0407">Ion channel</keyword>
<evidence type="ECO:0000256" key="10">
    <source>
        <dbReference type="ARBA" id="ARBA00022882"/>
    </source>
</evidence>
<feature type="compositionally biased region" description="Low complexity" evidence="16">
    <location>
        <begin position="249"/>
        <end position="259"/>
    </location>
</feature>
<evidence type="ECO:0000256" key="8">
    <source>
        <dbReference type="ARBA" id="ARBA00022692"/>
    </source>
</evidence>
<evidence type="ECO:0000256" key="9">
    <source>
        <dbReference type="ARBA" id="ARBA00022837"/>
    </source>
</evidence>
<evidence type="ECO:0000313" key="18">
    <source>
        <dbReference type="Proteomes" id="UP000827986"/>
    </source>
</evidence>
<evidence type="ECO:0000256" key="1">
    <source>
        <dbReference type="ARBA" id="ARBA00004651"/>
    </source>
</evidence>
<keyword evidence="12 15" id="KW-0406">Ion transport</keyword>
<dbReference type="PRINTS" id="PR01792">
    <property type="entry name" value="VDCCGAMMA"/>
</dbReference>
<keyword evidence="5" id="KW-0597">Phosphoprotein</keyword>
<comment type="function">
    <text evidence="15">Regulates the activity of L-type calcium channels that contain CACNA1C as pore-forming subunit (By similarity). Regulates the trafficking and gating properties of AMPA-selective glutamate receptors (AMPARs), including GRIA1 and GRIA4. Promotes their targeting to the cell membrane and synapses and modulates their gating properties by slowing their rates of activation, deactivation and desensitization and by mediating their resensitization.</text>
</comment>
<dbReference type="GO" id="GO:0005245">
    <property type="term" value="F:voltage-gated calcium channel activity"/>
    <property type="evidence" value="ECO:0007669"/>
    <property type="project" value="InterPro"/>
</dbReference>
<evidence type="ECO:0000256" key="11">
    <source>
        <dbReference type="ARBA" id="ARBA00022989"/>
    </source>
</evidence>
<dbReference type="Pfam" id="PF00822">
    <property type="entry name" value="PMP22_Claudin"/>
    <property type="match status" value="1"/>
</dbReference>
<evidence type="ECO:0000256" key="7">
    <source>
        <dbReference type="ARBA" id="ARBA00022673"/>
    </source>
</evidence>
<keyword evidence="8 15" id="KW-0812">Transmembrane</keyword>